<evidence type="ECO:0000256" key="3">
    <source>
        <dbReference type="ARBA" id="ARBA00022692"/>
    </source>
</evidence>
<feature type="transmembrane region" description="Helical" evidence="9">
    <location>
        <begin position="266"/>
        <end position="282"/>
    </location>
</feature>
<evidence type="ECO:0000256" key="6">
    <source>
        <dbReference type="ARBA" id="ARBA00022989"/>
    </source>
</evidence>
<feature type="transmembrane region" description="Helical" evidence="9">
    <location>
        <begin position="294"/>
        <end position="320"/>
    </location>
</feature>
<keyword evidence="7" id="KW-0186">Copper</keyword>
<proteinExistence type="predicted"/>
<dbReference type="Pfam" id="PF04234">
    <property type="entry name" value="CopC"/>
    <property type="match status" value="1"/>
</dbReference>
<evidence type="ECO:0000313" key="13">
    <source>
        <dbReference type="EMBL" id="TQF01756.1"/>
    </source>
</evidence>
<evidence type="ECO:0000256" key="8">
    <source>
        <dbReference type="ARBA" id="ARBA00023136"/>
    </source>
</evidence>
<dbReference type="InterPro" id="IPR006311">
    <property type="entry name" value="TAT_signal"/>
</dbReference>
<keyword evidence="4" id="KW-0479">Metal-binding</keyword>
<dbReference type="GO" id="GO:0005886">
    <property type="term" value="C:plasma membrane"/>
    <property type="evidence" value="ECO:0007669"/>
    <property type="project" value="UniProtKB-SubCell"/>
</dbReference>
<name>A0A540VYA5_9ACTN</name>
<feature type="signal peptide" evidence="10">
    <location>
        <begin position="1"/>
        <end position="28"/>
    </location>
</feature>
<dbReference type="InterPro" id="IPR032694">
    <property type="entry name" value="CopC/D"/>
</dbReference>
<accession>A0A540VYA5</accession>
<comment type="caution">
    <text evidence="13">The sequence shown here is derived from an EMBL/GenBank/DDBJ whole genome shotgun (WGS) entry which is preliminary data.</text>
</comment>
<keyword evidence="8 9" id="KW-0472">Membrane</keyword>
<dbReference type="AlphaFoldDB" id="A0A540VYA5"/>
<evidence type="ECO:0000256" key="4">
    <source>
        <dbReference type="ARBA" id="ARBA00022723"/>
    </source>
</evidence>
<feature type="chain" id="PRO_5038839033" description="Copper resistance protein CopC" evidence="10">
    <location>
        <begin position="29"/>
        <end position="430"/>
    </location>
</feature>
<feature type="transmembrane region" description="Helical" evidence="9">
    <location>
        <begin position="404"/>
        <end position="424"/>
    </location>
</feature>
<feature type="transmembrane region" description="Helical" evidence="9">
    <location>
        <begin position="158"/>
        <end position="179"/>
    </location>
</feature>
<dbReference type="GO" id="GO:0006825">
    <property type="term" value="P:copper ion transport"/>
    <property type="evidence" value="ECO:0007669"/>
    <property type="project" value="InterPro"/>
</dbReference>
<keyword evidence="3 9" id="KW-0812">Transmembrane</keyword>
<evidence type="ECO:0000256" key="2">
    <source>
        <dbReference type="ARBA" id="ARBA00022475"/>
    </source>
</evidence>
<keyword evidence="2" id="KW-1003">Cell membrane</keyword>
<dbReference type="PANTHER" id="PTHR34820">
    <property type="entry name" value="INNER MEMBRANE PROTEIN YEBZ"/>
    <property type="match status" value="1"/>
</dbReference>
<dbReference type="PROSITE" id="PS51318">
    <property type="entry name" value="TAT"/>
    <property type="match status" value="1"/>
</dbReference>
<dbReference type="InterPro" id="IPR014755">
    <property type="entry name" value="Cu-Rt/internalin_Ig-like"/>
</dbReference>
<feature type="transmembrane region" description="Helical" evidence="9">
    <location>
        <begin position="191"/>
        <end position="210"/>
    </location>
</feature>
<gene>
    <name evidence="13" type="ORF">E6W39_05185</name>
</gene>
<dbReference type="GO" id="GO:0042597">
    <property type="term" value="C:periplasmic space"/>
    <property type="evidence" value="ECO:0007669"/>
    <property type="project" value="InterPro"/>
</dbReference>
<dbReference type="EMBL" id="VIGB01000003">
    <property type="protein sequence ID" value="TQF01756.1"/>
    <property type="molecule type" value="Genomic_DNA"/>
</dbReference>
<evidence type="ECO:0000259" key="11">
    <source>
        <dbReference type="Pfam" id="PF04234"/>
    </source>
</evidence>
<dbReference type="InterPro" id="IPR014756">
    <property type="entry name" value="Ig_E-set"/>
</dbReference>
<keyword evidence="14" id="KW-1185">Reference proteome</keyword>
<dbReference type="SUPFAM" id="SSF81296">
    <property type="entry name" value="E set domains"/>
    <property type="match status" value="1"/>
</dbReference>
<dbReference type="Gene3D" id="2.60.40.1220">
    <property type="match status" value="1"/>
</dbReference>
<dbReference type="Pfam" id="PF05425">
    <property type="entry name" value="CopD"/>
    <property type="match status" value="1"/>
</dbReference>
<comment type="subcellular location">
    <subcellularLocation>
        <location evidence="1">Cell membrane</location>
        <topology evidence="1">Multi-pass membrane protein</topology>
    </subcellularLocation>
</comment>
<evidence type="ECO:0000256" key="9">
    <source>
        <dbReference type="SAM" id="Phobius"/>
    </source>
</evidence>
<organism evidence="13 14">
    <name type="scientific">Kitasatospora acidiphila</name>
    <dbReference type="NCBI Taxonomy" id="2567942"/>
    <lineage>
        <taxon>Bacteria</taxon>
        <taxon>Bacillati</taxon>
        <taxon>Actinomycetota</taxon>
        <taxon>Actinomycetes</taxon>
        <taxon>Kitasatosporales</taxon>
        <taxon>Streptomycetaceae</taxon>
        <taxon>Kitasatospora</taxon>
    </lineage>
</organism>
<evidence type="ECO:0000259" key="12">
    <source>
        <dbReference type="Pfam" id="PF05425"/>
    </source>
</evidence>
<evidence type="ECO:0000256" key="5">
    <source>
        <dbReference type="ARBA" id="ARBA00022729"/>
    </source>
</evidence>
<evidence type="ECO:0008006" key="15">
    <source>
        <dbReference type="Google" id="ProtNLM"/>
    </source>
</evidence>
<feature type="domain" description="Copper resistance protein D" evidence="12">
    <location>
        <begin position="331"/>
        <end position="423"/>
    </location>
</feature>
<evidence type="ECO:0000313" key="14">
    <source>
        <dbReference type="Proteomes" id="UP000319103"/>
    </source>
</evidence>
<evidence type="ECO:0000256" key="7">
    <source>
        <dbReference type="ARBA" id="ARBA00023008"/>
    </source>
</evidence>
<keyword evidence="5 10" id="KW-0732">Signal</keyword>
<feature type="transmembrane region" description="Helical" evidence="9">
    <location>
        <begin position="241"/>
        <end position="259"/>
    </location>
</feature>
<feature type="transmembrane region" description="Helical" evidence="9">
    <location>
        <begin position="372"/>
        <end position="392"/>
    </location>
</feature>
<feature type="domain" description="CopC" evidence="11">
    <location>
        <begin position="34"/>
        <end position="133"/>
    </location>
</feature>
<dbReference type="GO" id="GO:0005507">
    <property type="term" value="F:copper ion binding"/>
    <property type="evidence" value="ECO:0007669"/>
    <property type="project" value="InterPro"/>
</dbReference>
<feature type="transmembrane region" description="Helical" evidence="9">
    <location>
        <begin position="332"/>
        <end position="352"/>
    </location>
</feature>
<reference evidence="13 14" key="1">
    <citation type="submission" date="2019-06" db="EMBL/GenBank/DDBJ databases">
        <title>Description of Kitasatospora acidophila sp. nov. isolated from pine grove soil, and reclassification of Streptomyces novaecaesareae to Kitasatospora novaeceasareae comb. nov.</title>
        <authorList>
            <person name="Kim M.J."/>
        </authorList>
    </citation>
    <scope>NUCLEOTIDE SEQUENCE [LARGE SCALE GENOMIC DNA]</scope>
    <source>
        <strain evidence="13 14">MMS16-CNU292</strain>
    </source>
</reference>
<dbReference type="GO" id="GO:0046688">
    <property type="term" value="P:response to copper ion"/>
    <property type="evidence" value="ECO:0007669"/>
    <property type="project" value="InterPro"/>
</dbReference>
<dbReference type="InterPro" id="IPR007348">
    <property type="entry name" value="CopC_dom"/>
</dbReference>
<protein>
    <recommendedName>
        <fullName evidence="15">Copper resistance protein CopC</fullName>
    </recommendedName>
</protein>
<dbReference type="Proteomes" id="UP000319103">
    <property type="component" value="Unassembled WGS sequence"/>
</dbReference>
<evidence type="ECO:0000256" key="1">
    <source>
        <dbReference type="ARBA" id="ARBA00004651"/>
    </source>
</evidence>
<sequence length="430" mass="43525">MQLTSITAQLRRIVVAAGLALGALLALAGPAAAHASLVCATPPNGAVLAAEPRQLTLRFSEPVTLALSSVRVIGPDGRRVDSGPLRGADSGGGAATVAMALSAEERPGTFVLNWRATAADDGHTTTGTLTFSVGAPSRTIAAGGAERSDPVTDAVLNLAVWLGFAGLAALVGYAAIRLYCLPPGAPTELRWPATLGWTALLAGTLLQLFSYGPATQGESLAHLADRNLLAATLPTDEGKVLVARILLLALTAAAGGPLLRRSVPGGIAAVALTLLLALTWSETSHAAEGTLVPIALLVTTLHVAAMAVWAGGLLTLAVLLQRGSSAPLLTTTARFSRLAFGAVGLLVVTGLYQAFRELGSPAALTGTPYGRLLLAKAGVLLAVLAVAAVGRSRLSRRDTLPSRAVLLELAGATVLLVITVLLIGSAPAGR</sequence>
<dbReference type="InterPro" id="IPR008457">
    <property type="entry name" value="Cu-R_CopD_dom"/>
</dbReference>
<dbReference type="PANTHER" id="PTHR34820:SF4">
    <property type="entry name" value="INNER MEMBRANE PROTEIN YEBZ"/>
    <property type="match status" value="1"/>
</dbReference>
<dbReference type="OrthoDB" id="3681441at2"/>
<keyword evidence="6 9" id="KW-1133">Transmembrane helix</keyword>
<evidence type="ECO:0000256" key="10">
    <source>
        <dbReference type="SAM" id="SignalP"/>
    </source>
</evidence>